<dbReference type="PANTHER" id="PTHR12526:SF572">
    <property type="entry name" value="BLL5144 PROTEIN"/>
    <property type="match status" value="1"/>
</dbReference>
<gene>
    <name evidence="3" type="ORF">GCM10023231_41000</name>
</gene>
<dbReference type="PANTHER" id="PTHR12526">
    <property type="entry name" value="GLYCOSYLTRANSFERASE"/>
    <property type="match status" value="1"/>
</dbReference>
<sequence>MKVLVLYDYPPAPGGLATQGDLLYRGLLEIGIDVFPVHVASAIEKEWYYRWFKPDIVVGVGYWGHTPDVILHPQQYGIRAVPWLVADGFIANYQKVLNKLPLLLVTSHWVKEMYIRDGISEDIIEVLPVGCDTELFSPRAQTDNKVNTIREAFNVLPTDLLLLTIGGDAASKGAQEVMRALAQIDHQVPSWKYICKVWPQPRTTIQNAADLQLAKTLGIDHKIGYTTAITSREFTAHLINACDIYAAPSRLEGFGMPQIEAGACEKPVIGINAMGLLDTIIHGKTGLLARVDQKIVKTELTLGTESGFKKKKKIVFDPPRTVDYGASVNDIAHFLLDLMTNAEQRRRLGQAARQHVVARFDYRQVARQFVQIIQNKFEIN</sequence>
<evidence type="ECO:0000313" key="3">
    <source>
        <dbReference type="EMBL" id="GAA4807583.1"/>
    </source>
</evidence>
<evidence type="ECO:0008006" key="5">
    <source>
        <dbReference type="Google" id="ProtNLM"/>
    </source>
</evidence>
<dbReference type="Pfam" id="PF00534">
    <property type="entry name" value="Glycos_transf_1"/>
    <property type="match status" value="1"/>
</dbReference>
<accession>A0ABP9CAR3</accession>
<evidence type="ECO:0000259" key="1">
    <source>
        <dbReference type="Pfam" id="PF00534"/>
    </source>
</evidence>
<dbReference type="EMBL" id="BAABIQ010000044">
    <property type="protein sequence ID" value="GAA4807583.1"/>
    <property type="molecule type" value="Genomic_DNA"/>
</dbReference>
<name>A0ABP9CAR3_9SPHI</name>
<proteinExistence type="predicted"/>
<dbReference type="CDD" id="cd03801">
    <property type="entry name" value="GT4_PimA-like"/>
    <property type="match status" value="1"/>
</dbReference>
<feature type="domain" description="Glycosyl transferase family 1" evidence="1">
    <location>
        <begin position="149"/>
        <end position="291"/>
    </location>
</feature>
<comment type="caution">
    <text evidence="3">The sequence shown here is derived from an EMBL/GenBank/DDBJ whole genome shotgun (WGS) entry which is preliminary data.</text>
</comment>
<keyword evidence="4" id="KW-1185">Reference proteome</keyword>
<reference evidence="4" key="1">
    <citation type="journal article" date="2019" name="Int. J. Syst. Evol. Microbiol.">
        <title>The Global Catalogue of Microorganisms (GCM) 10K type strain sequencing project: providing services to taxonomists for standard genome sequencing and annotation.</title>
        <authorList>
            <consortium name="The Broad Institute Genomics Platform"/>
            <consortium name="The Broad Institute Genome Sequencing Center for Infectious Disease"/>
            <person name="Wu L."/>
            <person name="Ma J."/>
        </authorList>
    </citation>
    <scope>NUCLEOTIDE SEQUENCE [LARGE SCALE GENOMIC DNA]</scope>
    <source>
        <strain evidence="4">JCM 18200</strain>
    </source>
</reference>
<evidence type="ECO:0000313" key="4">
    <source>
        <dbReference type="Proteomes" id="UP001501411"/>
    </source>
</evidence>
<evidence type="ECO:0000259" key="2">
    <source>
        <dbReference type="Pfam" id="PF13524"/>
    </source>
</evidence>
<dbReference type="RefSeq" id="WP_345235068.1">
    <property type="nucleotide sequence ID" value="NZ_BAABIQ010000044.1"/>
</dbReference>
<dbReference type="InterPro" id="IPR055259">
    <property type="entry name" value="YkvP/CgeB_Glyco_trans-like"/>
</dbReference>
<feature type="domain" description="Spore protein YkvP/CgeB glycosyl transferase-like" evidence="2">
    <location>
        <begin position="314"/>
        <end position="370"/>
    </location>
</feature>
<organism evidence="3 4">
    <name type="scientific">Olivibacter ginsenosidimutans</name>
    <dbReference type="NCBI Taxonomy" id="1176537"/>
    <lineage>
        <taxon>Bacteria</taxon>
        <taxon>Pseudomonadati</taxon>
        <taxon>Bacteroidota</taxon>
        <taxon>Sphingobacteriia</taxon>
        <taxon>Sphingobacteriales</taxon>
        <taxon>Sphingobacteriaceae</taxon>
        <taxon>Olivibacter</taxon>
    </lineage>
</organism>
<dbReference type="SUPFAM" id="SSF53756">
    <property type="entry name" value="UDP-Glycosyltransferase/glycogen phosphorylase"/>
    <property type="match status" value="1"/>
</dbReference>
<dbReference type="InterPro" id="IPR001296">
    <property type="entry name" value="Glyco_trans_1"/>
</dbReference>
<dbReference type="Pfam" id="PF13524">
    <property type="entry name" value="Glyco_trans_1_2"/>
    <property type="match status" value="1"/>
</dbReference>
<dbReference type="Gene3D" id="3.40.50.2000">
    <property type="entry name" value="Glycogen Phosphorylase B"/>
    <property type="match status" value="1"/>
</dbReference>
<protein>
    <recommendedName>
        <fullName evidence="5">Glycosyltransferase family 4 protein</fullName>
    </recommendedName>
</protein>
<dbReference type="Proteomes" id="UP001501411">
    <property type="component" value="Unassembled WGS sequence"/>
</dbReference>